<proteinExistence type="predicted"/>
<dbReference type="OrthoDB" id="1427655at2"/>
<dbReference type="Proteomes" id="UP000029554">
    <property type="component" value="Unassembled WGS sequence"/>
</dbReference>
<keyword evidence="3" id="KW-1185">Reference proteome</keyword>
<name>A0A095SY36_9FLAO</name>
<comment type="caution">
    <text evidence="2">The sequence shown here is derived from an EMBL/GenBank/DDBJ whole genome shotgun (WGS) entry which is preliminary data.</text>
</comment>
<evidence type="ECO:0000256" key="1">
    <source>
        <dbReference type="SAM" id="SignalP"/>
    </source>
</evidence>
<dbReference type="AlphaFoldDB" id="A0A095SY36"/>
<dbReference type="SUPFAM" id="SSF49464">
    <property type="entry name" value="Carboxypeptidase regulatory domain-like"/>
    <property type="match status" value="1"/>
</dbReference>
<dbReference type="InterPro" id="IPR008969">
    <property type="entry name" value="CarboxyPept-like_regulatory"/>
</dbReference>
<dbReference type="RefSeq" id="WP_035123324.1">
    <property type="nucleotide sequence ID" value="NZ_JRHH01000001.1"/>
</dbReference>
<evidence type="ECO:0000313" key="2">
    <source>
        <dbReference type="EMBL" id="KGD69279.1"/>
    </source>
</evidence>
<evidence type="ECO:0000313" key="3">
    <source>
        <dbReference type="Proteomes" id="UP000029554"/>
    </source>
</evidence>
<dbReference type="EMBL" id="JRHH01000001">
    <property type="protein sequence ID" value="KGD69279.1"/>
    <property type="molecule type" value="Genomic_DNA"/>
</dbReference>
<accession>A0A095SY36</accession>
<organism evidence="2 3">
    <name type="scientific">Flavobacterium aquatile LMG 4008 = ATCC 11947</name>
    <dbReference type="NCBI Taxonomy" id="1453498"/>
    <lineage>
        <taxon>Bacteria</taxon>
        <taxon>Pseudomonadati</taxon>
        <taxon>Bacteroidota</taxon>
        <taxon>Flavobacteriia</taxon>
        <taxon>Flavobacteriales</taxon>
        <taxon>Flavobacteriaceae</taxon>
        <taxon>Flavobacterium</taxon>
    </lineage>
</organism>
<sequence length="243" mass="27507">MLKYYKTFFLFLFLANSISAQQRDLKLLRGKVVSNTYDLGGINVVNTRDDSFVLTLQNGFFQIKAAVGDTLVFSAVQFKGIKVKLKQSDFDRDVFEVKLQVQVTELDEVVIDENKISAVSLGIVSKNQKKYTPAERKLYTATTGSGLVSFDAILNAISGRTTMLKKELVLEKNGIVMQKITNWFEDSYFIEKLKIPADYVNGFKYFIVDDKSLVDAVNARNKTLTTFVMGNLAEKYIKLLNEK</sequence>
<dbReference type="STRING" id="1453498.LG45_00410"/>
<keyword evidence="1" id="KW-0732">Signal</keyword>
<reference evidence="2 3" key="1">
    <citation type="submission" date="2014-09" db="EMBL/GenBank/DDBJ databases">
        <title>Whole Genome Shotgun of Flavobacterium aquatile LMG 4008.</title>
        <authorList>
            <person name="Gale A.N."/>
            <person name="Pipes S.E."/>
            <person name="Newman J.D."/>
        </authorList>
    </citation>
    <scope>NUCLEOTIDE SEQUENCE [LARGE SCALE GENOMIC DNA]</scope>
    <source>
        <strain evidence="2 3">LMG 4008</strain>
    </source>
</reference>
<dbReference type="eggNOG" id="ENOG502ZKUT">
    <property type="taxonomic scope" value="Bacteria"/>
</dbReference>
<feature type="signal peptide" evidence="1">
    <location>
        <begin position="1"/>
        <end position="20"/>
    </location>
</feature>
<feature type="chain" id="PRO_5001918103" evidence="1">
    <location>
        <begin position="21"/>
        <end position="243"/>
    </location>
</feature>
<gene>
    <name evidence="2" type="ORF">LG45_00410</name>
</gene>
<protein>
    <submittedName>
        <fullName evidence="2">Uncharacterized protein</fullName>
    </submittedName>
</protein>